<organism evidence="1 2">
    <name type="scientific">Araneus ventricosus</name>
    <name type="common">Orbweaver spider</name>
    <name type="synonym">Epeira ventricosa</name>
    <dbReference type="NCBI Taxonomy" id="182803"/>
    <lineage>
        <taxon>Eukaryota</taxon>
        <taxon>Metazoa</taxon>
        <taxon>Ecdysozoa</taxon>
        <taxon>Arthropoda</taxon>
        <taxon>Chelicerata</taxon>
        <taxon>Arachnida</taxon>
        <taxon>Araneae</taxon>
        <taxon>Araneomorphae</taxon>
        <taxon>Entelegynae</taxon>
        <taxon>Araneoidea</taxon>
        <taxon>Araneidae</taxon>
        <taxon>Araneus</taxon>
    </lineage>
</organism>
<protein>
    <submittedName>
        <fullName evidence="1">Uncharacterized protein</fullName>
    </submittedName>
</protein>
<reference evidence="1 2" key="1">
    <citation type="journal article" date="2019" name="Sci. Rep.">
        <title>Orb-weaving spider Araneus ventricosus genome elucidates the spidroin gene catalogue.</title>
        <authorList>
            <person name="Kono N."/>
            <person name="Nakamura H."/>
            <person name="Ohtoshi R."/>
            <person name="Moran D.A.P."/>
            <person name="Shinohara A."/>
            <person name="Yoshida Y."/>
            <person name="Fujiwara M."/>
            <person name="Mori M."/>
            <person name="Tomita M."/>
            <person name="Arakawa K."/>
        </authorList>
    </citation>
    <scope>NUCLEOTIDE SEQUENCE [LARGE SCALE GENOMIC DNA]</scope>
</reference>
<comment type="caution">
    <text evidence="1">The sequence shown here is derived from an EMBL/GenBank/DDBJ whole genome shotgun (WGS) entry which is preliminary data.</text>
</comment>
<evidence type="ECO:0000313" key="1">
    <source>
        <dbReference type="EMBL" id="GBM65860.1"/>
    </source>
</evidence>
<dbReference type="EMBL" id="BGPR01103285">
    <property type="protein sequence ID" value="GBM65860.1"/>
    <property type="molecule type" value="Genomic_DNA"/>
</dbReference>
<sequence length="71" mass="8270">MLNTFFQDKRLLENCDLEWMKDNGLQNFYENRSTTGSLIPNEDIGKKIQLIRETVGDDMSNNPKKYSPSKV</sequence>
<dbReference type="Proteomes" id="UP000499080">
    <property type="component" value="Unassembled WGS sequence"/>
</dbReference>
<dbReference type="AlphaFoldDB" id="A0A4Y2HKU6"/>
<feature type="non-terminal residue" evidence="1">
    <location>
        <position position="71"/>
    </location>
</feature>
<evidence type="ECO:0000313" key="2">
    <source>
        <dbReference type="Proteomes" id="UP000499080"/>
    </source>
</evidence>
<accession>A0A4Y2HKU6</accession>
<proteinExistence type="predicted"/>
<name>A0A4Y2HKU6_ARAVE</name>
<keyword evidence="2" id="KW-1185">Reference proteome</keyword>
<gene>
    <name evidence="1" type="ORF">AVEN_125104_1</name>
</gene>